<evidence type="ECO:0008006" key="3">
    <source>
        <dbReference type="Google" id="ProtNLM"/>
    </source>
</evidence>
<dbReference type="Proteomes" id="UP000642094">
    <property type="component" value="Unassembled WGS sequence"/>
</dbReference>
<protein>
    <recommendedName>
        <fullName evidence="3">DUF523 domain-containing protein</fullName>
    </recommendedName>
</protein>
<dbReference type="InterPro" id="IPR054648">
    <property type="entry name" value="TudS-rel"/>
</dbReference>
<dbReference type="EMBL" id="JACJQB010000010">
    <property type="protein sequence ID" value="MBD2188028.1"/>
    <property type="molecule type" value="Genomic_DNA"/>
</dbReference>
<proteinExistence type="predicted"/>
<evidence type="ECO:0000313" key="2">
    <source>
        <dbReference type="Proteomes" id="UP000642094"/>
    </source>
</evidence>
<organism evidence="1 2">
    <name type="scientific">Pseudanabaena mucicola FACHB-723</name>
    <dbReference type="NCBI Taxonomy" id="2692860"/>
    <lineage>
        <taxon>Bacteria</taxon>
        <taxon>Bacillati</taxon>
        <taxon>Cyanobacteriota</taxon>
        <taxon>Cyanophyceae</taxon>
        <taxon>Pseudanabaenales</taxon>
        <taxon>Pseudanabaenaceae</taxon>
        <taxon>Pseudanabaena</taxon>
    </lineage>
</organism>
<sequence length="210" mass="23460">MSDRLGKIKNTVEDARSGRLIFVSHCILNQNACVRGIASQPAAIRELVDLILDNDVSIYQMPCPEVTFCGSMRWGQVKKQYSSPMFRRHCRQLAEQMCDQAQTYQDNDHEVLGFVMRDGSPTCGLLTAAVEADDNQIWGGMVWEASPLQRFAATKGVFTEELHAELQRRNMTNIPLLSLPEVEEAGSIQECMAEIEKAITKTAVKPLAKV</sequence>
<gene>
    <name evidence="1" type="ORF">H6F41_07720</name>
</gene>
<accession>A0ABR7ZVR7</accession>
<evidence type="ECO:0000313" key="1">
    <source>
        <dbReference type="EMBL" id="MBD2188028.1"/>
    </source>
</evidence>
<keyword evidence="2" id="KW-1185">Reference proteome</keyword>
<dbReference type="NCBIfam" id="NF045597">
    <property type="entry name" value="TudS_rel_CD3072"/>
    <property type="match status" value="1"/>
</dbReference>
<dbReference type="RefSeq" id="WP_190402886.1">
    <property type="nucleotide sequence ID" value="NZ_JACJQB010000010.1"/>
</dbReference>
<reference evidence="1 2" key="1">
    <citation type="journal article" date="2020" name="ISME J.">
        <title>Comparative genomics reveals insights into cyanobacterial evolution and habitat adaptation.</title>
        <authorList>
            <person name="Chen M.Y."/>
            <person name="Teng W.K."/>
            <person name="Zhao L."/>
            <person name="Hu C.X."/>
            <person name="Zhou Y.K."/>
            <person name="Han B.P."/>
            <person name="Song L.R."/>
            <person name="Shu W.S."/>
        </authorList>
    </citation>
    <scope>NUCLEOTIDE SEQUENCE [LARGE SCALE GENOMIC DNA]</scope>
    <source>
        <strain evidence="1 2">FACHB-723</strain>
    </source>
</reference>
<name>A0ABR7ZVR7_9CYAN</name>
<comment type="caution">
    <text evidence="1">The sequence shown here is derived from an EMBL/GenBank/DDBJ whole genome shotgun (WGS) entry which is preliminary data.</text>
</comment>